<evidence type="ECO:0000313" key="1">
    <source>
        <dbReference type="EMBL" id="OGF82889.1"/>
    </source>
</evidence>
<protein>
    <submittedName>
        <fullName evidence="1">Uncharacterized protein</fullName>
    </submittedName>
</protein>
<comment type="caution">
    <text evidence="1">The sequence shown here is derived from an EMBL/GenBank/DDBJ whole genome shotgun (WGS) entry which is preliminary data.</text>
</comment>
<dbReference type="Proteomes" id="UP000178684">
    <property type="component" value="Unassembled WGS sequence"/>
</dbReference>
<evidence type="ECO:0000313" key="2">
    <source>
        <dbReference type="Proteomes" id="UP000178684"/>
    </source>
</evidence>
<reference evidence="1 2" key="1">
    <citation type="journal article" date="2016" name="Nat. Commun.">
        <title>Thousands of microbial genomes shed light on interconnected biogeochemical processes in an aquifer system.</title>
        <authorList>
            <person name="Anantharaman K."/>
            <person name="Brown C.T."/>
            <person name="Hug L.A."/>
            <person name="Sharon I."/>
            <person name="Castelle C.J."/>
            <person name="Probst A.J."/>
            <person name="Thomas B.C."/>
            <person name="Singh A."/>
            <person name="Wilkins M.J."/>
            <person name="Karaoz U."/>
            <person name="Brodie E.L."/>
            <person name="Williams K.H."/>
            <person name="Hubbard S.S."/>
            <person name="Banfield J.F."/>
        </authorList>
    </citation>
    <scope>NUCLEOTIDE SEQUENCE [LARGE SCALE GENOMIC DNA]</scope>
</reference>
<organism evidence="1 2">
    <name type="scientific">Candidatus Giovannonibacteria bacterium RIFCSPLOWO2_01_FULL_46_13</name>
    <dbReference type="NCBI Taxonomy" id="1798352"/>
    <lineage>
        <taxon>Bacteria</taxon>
        <taxon>Candidatus Giovannoniibacteriota</taxon>
    </lineage>
</organism>
<name>A0A1F5X4T4_9BACT</name>
<dbReference type="EMBL" id="MFIE01000010">
    <property type="protein sequence ID" value="OGF82889.1"/>
    <property type="molecule type" value="Genomic_DNA"/>
</dbReference>
<gene>
    <name evidence="1" type="ORF">A3B18_01390</name>
</gene>
<proteinExistence type="predicted"/>
<sequence>MIIVLGGTMAGAFWYIQNDKDTNKQKVPVQATYKTHIVYTTDAKADVTLLKIDCSTRGGAFNTCGSTCERDKICAAVCAYTCEFE</sequence>
<dbReference type="AlphaFoldDB" id="A0A1F5X4T4"/>
<accession>A0A1F5X4T4</accession>